<evidence type="ECO:0008006" key="4">
    <source>
        <dbReference type="Google" id="ProtNLM"/>
    </source>
</evidence>
<keyword evidence="1" id="KW-1133">Transmembrane helix</keyword>
<evidence type="ECO:0000256" key="1">
    <source>
        <dbReference type="SAM" id="Phobius"/>
    </source>
</evidence>
<dbReference type="OrthoDB" id="5507537at2"/>
<keyword evidence="1" id="KW-0472">Membrane</keyword>
<evidence type="ECO:0000313" key="2">
    <source>
        <dbReference type="EMBL" id="EDM77187.1"/>
    </source>
</evidence>
<organism evidence="2 3">
    <name type="scientific">Plesiocystis pacifica SIR-1</name>
    <dbReference type="NCBI Taxonomy" id="391625"/>
    <lineage>
        <taxon>Bacteria</taxon>
        <taxon>Pseudomonadati</taxon>
        <taxon>Myxococcota</taxon>
        <taxon>Polyangia</taxon>
        <taxon>Nannocystales</taxon>
        <taxon>Nannocystaceae</taxon>
        <taxon>Plesiocystis</taxon>
    </lineage>
</organism>
<gene>
    <name evidence="2" type="ORF">PPSIR1_26598</name>
</gene>
<reference evidence="2 3" key="1">
    <citation type="submission" date="2007-06" db="EMBL/GenBank/DDBJ databases">
        <authorList>
            <person name="Shimkets L."/>
            <person name="Ferriera S."/>
            <person name="Johnson J."/>
            <person name="Kravitz S."/>
            <person name="Beeson K."/>
            <person name="Sutton G."/>
            <person name="Rogers Y.-H."/>
            <person name="Friedman R."/>
            <person name="Frazier M."/>
            <person name="Venter J.C."/>
        </authorList>
    </citation>
    <scope>NUCLEOTIDE SEQUENCE [LARGE SCALE GENOMIC DNA]</scope>
    <source>
        <strain evidence="2 3">SIR-1</strain>
    </source>
</reference>
<proteinExistence type="predicted"/>
<sequence>MNESAETSPSLERRESAAPQPRALARLAGPFLLGLAAVACTAIAASTWHDVKTPRDTIRVTGSATQRIVSDLIEWEASVSHSASKRADAYRATKADVEATVAYLEDQGIPKEDIRVGSASVNAYYETYYEQIGDTPVSNSRLAGYTAYQSVTVTSQKVELVERVSREVTALLDRNIPIESSTPRYHYTGLEGLKIEMLAEAADNARQRADQILASAGDAERGDLVATHMGVININPANSSATSWEGNNDKSSYEKDIITIVHVTYEVD</sequence>
<feature type="transmembrane region" description="Helical" evidence="1">
    <location>
        <begin position="23"/>
        <end position="48"/>
    </location>
</feature>
<keyword evidence="3" id="KW-1185">Reference proteome</keyword>
<dbReference type="STRING" id="391625.PPSIR1_26598"/>
<dbReference type="RefSeq" id="WP_006973627.1">
    <property type="nucleotide sequence ID" value="NZ_ABCS01000050.1"/>
</dbReference>
<dbReference type="Gene3D" id="3.30.70.2970">
    <property type="entry name" value="Protein of unknown function (DUF541), domain 2"/>
    <property type="match status" value="1"/>
</dbReference>
<protein>
    <recommendedName>
        <fullName evidence="4">SIMPL domain-containing protein</fullName>
    </recommendedName>
</protein>
<dbReference type="PANTHER" id="PTHR34387">
    <property type="entry name" value="SLR1258 PROTEIN"/>
    <property type="match status" value="1"/>
</dbReference>
<dbReference type="Pfam" id="PF04402">
    <property type="entry name" value="SIMPL"/>
    <property type="match status" value="1"/>
</dbReference>
<comment type="caution">
    <text evidence="2">The sequence shown here is derived from an EMBL/GenBank/DDBJ whole genome shotgun (WGS) entry which is preliminary data.</text>
</comment>
<dbReference type="InterPro" id="IPR052022">
    <property type="entry name" value="26kDa_periplasmic_antigen"/>
</dbReference>
<evidence type="ECO:0000313" key="3">
    <source>
        <dbReference type="Proteomes" id="UP000005801"/>
    </source>
</evidence>
<dbReference type="eggNOG" id="COG2859">
    <property type="taxonomic scope" value="Bacteria"/>
</dbReference>
<keyword evidence="1" id="KW-0812">Transmembrane</keyword>
<dbReference type="AlphaFoldDB" id="A6GA85"/>
<dbReference type="PANTHER" id="PTHR34387:SF2">
    <property type="entry name" value="SLR1258 PROTEIN"/>
    <property type="match status" value="1"/>
</dbReference>
<accession>A6GA85</accession>
<name>A6GA85_9BACT</name>
<dbReference type="InterPro" id="IPR007497">
    <property type="entry name" value="SIMPL/DUF541"/>
</dbReference>
<dbReference type="EMBL" id="ABCS01000050">
    <property type="protein sequence ID" value="EDM77187.1"/>
    <property type="molecule type" value="Genomic_DNA"/>
</dbReference>
<dbReference type="Proteomes" id="UP000005801">
    <property type="component" value="Unassembled WGS sequence"/>
</dbReference>
<dbReference type="GO" id="GO:0006974">
    <property type="term" value="P:DNA damage response"/>
    <property type="evidence" value="ECO:0007669"/>
    <property type="project" value="TreeGrafter"/>
</dbReference>